<dbReference type="PANTHER" id="PTHR34222">
    <property type="entry name" value="GAG_PRE-INTEGRS DOMAIN-CONTAINING PROTEIN"/>
    <property type="match status" value="1"/>
</dbReference>
<evidence type="ECO:0000256" key="1">
    <source>
        <dbReference type="SAM" id="MobiDB-lite"/>
    </source>
</evidence>
<organism evidence="2 3">
    <name type="scientific">Nicotiana sylvestris</name>
    <name type="common">Wood tobacco</name>
    <name type="synonym">South American tobacco</name>
    <dbReference type="NCBI Taxonomy" id="4096"/>
    <lineage>
        <taxon>Eukaryota</taxon>
        <taxon>Viridiplantae</taxon>
        <taxon>Streptophyta</taxon>
        <taxon>Embryophyta</taxon>
        <taxon>Tracheophyta</taxon>
        <taxon>Spermatophyta</taxon>
        <taxon>Magnoliopsida</taxon>
        <taxon>eudicotyledons</taxon>
        <taxon>Gunneridae</taxon>
        <taxon>Pentapetalae</taxon>
        <taxon>asterids</taxon>
        <taxon>lamiids</taxon>
        <taxon>Solanales</taxon>
        <taxon>Solanaceae</taxon>
        <taxon>Nicotianoideae</taxon>
        <taxon>Nicotianeae</taxon>
        <taxon>Nicotiana</taxon>
    </lineage>
</organism>
<dbReference type="RefSeq" id="XP_009792366.1">
    <property type="nucleotide sequence ID" value="XM_009794064.1"/>
</dbReference>
<reference evidence="2" key="1">
    <citation type="journal article" date="2013" name="Genome Biol.">
        <title>Reference genomes and transcriptomes of Nicotiana sylvestris and Nicotiana tomentosiformis.</title>
        <authorList>
            <person name="Sierro N."/>
            <person name="Battey J.N."/>
            <person name="Ouadi S."/>
            <person name="Bovet L."/>
            <person name="Goepfert S."/>
            <person name="Bakaher N."/>
            <person name="Peitsch M.C."/>
            <person name="Ivanov N.V."/>
        </authorList>
    </citation>
    <scope>NUCLEOTIDE SEQUENCE [LARGE SCALE GENOMIC DNA]</scope>
</reference>
<proteinExistence type="predicted"/>
<sequence length="358" mass="40162">MAHAFSLLIQEEKQREFRPNSQLNLESTSLHVNAPNLQNQNPLGARNFKTHYTANNNNMGHPLYDYCKSPGHTREKCYKLHAHLQSNSYNNQSSNSLNNQPYNQGNNPNHNQSHRFNRRKGSVANVHRTPTDMVHDNGNEQRMHDENQNVNMTKEQYGQIMNLLQHFQVGNIGGSSNNDNVTNGSFSFAGPFSEEISVSFPDYVDDNGQHSFMGTPSTAQNPASIISPGTQHYPQPFATGDTFSPHTPSSTSSCGSNRQTPPAPVQSEAPVLRKYNKSHQTHVYLKYYVYRLPSNSQLHTSSHCTSLLSTMFSNHHHITPDALTSVSQHLVKSVCRDSEPSSCEEVALNPIWQTTMTQ</sequence>
<gene>
    <name evidence="3" type="primary">LOC104239437</name>
</gene>
<keyword evidence="2" id="KW-1185">Reference proteome</keyword>
<protein>
    <submittedName>
        <fullName evidence="3">GATA zinc finger domain-containing protein 14-like</fullName>
    </submittedName>
</protein>
<feature type="region of interest" description="Disordered" evidence="1">
    <location>
        <begin position="231"/>
        <end position="267"/>
    </location>
</feature>
<feature type="compositionally biased region" description="Low complexity" evidence="1">
    <location>
        <begin position="88"/>
        <end position="111"/>
    </location>
</feature>
<accession>A0A1U7XRV3</accession>
<dbReference type="AlphaFoldDB" id="A0A1U7XRV3"/>
<name>A0A1U7XRV3_NICSY</name>
<reference evidence="3" key="2">
    <citation type="submission" date="2025-08" db="UniProtKB">
        <authorList>
            <consortium name="RefSeq"/>
        </authorList>
    </citation>
    <scope>IDENTIFICATION</scope>
    <source>
        <tissue evidence="3">Leaf</tissue>
    </source>
</reference>
<dbReference type="PANTHER" id="PTHR34222:SF89">
    <property type="match status" value="1"/>
</dbReference>
<feature type="compositionally biased region" description="Low complexity" evidence="1">
    <location>
        <begin position="244"/>
        <end position="253"/>
    </location>
</feature>
<feature type="region of interest" description="Disordered" evidence="1">
    <location>
        <begin position="88"/>
        <end position="115"/>
    </location>
</feature>
<evidence type="ECO:0000313" key="3">
    <source>
        <dbReference type="RefSeq" id="XP_009792366.1"/>
    </source>
</evidence>
<evidence type="ECO:0000313" key="2">
    <source>
        <dbReference type="Proteomes" id="UP000189701"/>
    </source>
</evidence>
<dbReference type="Proteomes" id="UP000189701">
    <property type="component" value="Unplaced"/>
</dbReference>